<evidence type="ECO:0000313" key="1">
    <source>
        <dbReference type="EMBL" id="GAP03626.1"/>
    </source>
</evidence>
<accession>A0A3F3GYI6</accession>
<reference evidence="1" key="1">
    <citation type="journal article" date="2015" name="BMC Genomics">
        <title>Comparative genomics of Fructobacillus spp. and Leuconostoc spp. reveals niche-specific evolution of Fructobacillus spp.</title>
        <authorList>
            <person name="Endo A."/>
            <person name="Tanizawa Y."/>
            <person name="Tanaka N."/>
            <person name="Maeno S."/>
            <person name="Kumar H."/>
            <person name="Shiwa Y."/>
            <person name="Okada S."/>
            <person name="Yoshikawa H."/>
            <person name="Dicks L."/>
            <person name="Nakagawa J."/>
            <person name="Arita M."/>
        </authorList>
    </citation>
    <scope>NUCLEOTIDE SEQUENCE [LARGE SCALE GENOMIC DNA]</scope>
    <source>
        <strain evidence="1">F214-1</strain>
    </source>
</reference>
<protein>
    <submittedName>
        <fullName evidence="1">Uncharacterized protein</fullName>
    </submittedName>
</protein>
<organism evidence="1">
    <name type="scientific">Fructobacillus tropaeoli</name>
    <dbReference type="NCBI Taxonomy" id="709323"/>
    <lineage>
        <taxon>Bacteria</taxon>
        <taxon>Bacillati</taxon>
        <taxon>Bacillota</taxon>
        <taxon>Bacilli</taxon>
        <taxon>Lactobacillales</taxon>
        <taxon>Lactobacillaceae</taxon>
        <taxon>Fructobacillus</taxon>
    </lineage>
</organism>
<gene>
    <name evidence="1" type="ORF">FTRO_0011710</name>
</gene>
<dbReference type="EMBL" id="DF968078">
    <property type="protein sequence ID" value="GAP03626.1"/>
    <property type="molecule type" value="Genomic_DNA"/>
</dbReference>
<dbReference type="AlphaFoldDB" id="A0A3F3GYI6"/>
<proteinExistence type="predicted"/>
<dbReference type="RefSeq" id="WP_059393150.1">
    <property type="nucleotide sequence ID" value="NZ_BOJU01000002.1"/>
</dbReference>
<sequence>MILSEFFALTTYLPNQTEVFGQVKDDRDQIRPLAQLRFFNQQSEIAFVAGKKPLTLGQLQTRLSQVSPKTKLACLVDQTGPKPLLGFHQDNLGRLILQ</sequence>
<dbReference type="Proteomes" id="UP000064514">
    <property type="component" value="Unassembled WGS sequence"/>
</dbReference>
<name>A0A3F3GYI6_9LACO</name>